<evidence type="ECO:0000256" key="8">
    <source>
        <dbReference type="ARBA" id="ARBA00038159"/>
    </source>
</evidence>
<protein>
    <recommendedName>
        <fullName evidence="9">Maintenance of telomere capping protein 6</fullName>
    </recommendedName>
</protein>
<comment type="subcellular location">
    <subcellularLocation>
        <location evidence="1">Membrane</location>
        <topology evidence="1">Single-pass type I membrane protein</topology>
    </subcellularLocation>
</comment>
<feature type="region of interest" description="Disordered" evidence="10">
    <location>
        <begin position="117"/>
        <end position="152"/>
    </location>
</feature>
<organism evidence="13 14">
    <name type="scientific">Pleomassaria siparia CBS 279.74</name>
    <dbReference type="NCBI Taxonomy" id="1314801"/>
    <lineage>
        <taxon>Eukaryota</taxon>
        <taxon>Fungi</taxon>
        <taxon>Dikarya</taxon>
        <taxon>Ascomycota</taxon>
        <taxon>Pezizomycotina</taxon>
        <taxon>Dothideomycetes</taxon>
        <taxon>Pleosporomycetidae</taxon>
        <taxon>Pleosporales</taxon>
        <taxon>Pleomassariaceae</taxon>
        <taxon>Pleomassaria</taxon>
    </lineage>
</organism>
<keyword evidence="4 11" id="KW-1133">Transmembrane helix</keyword>
<evidence type="ECO:0000256" key="7">
    <source>
        <dbReference type="ARBA" id="ARBA00037703"/>
    </source>
</evidence>
<evidence type="ECO:0000256" key="6">
    <source>
        <dbReference type="ARBA" id="ARBA00023180"/>
    </source>
</evidence>
<evidence type="ECO:0000256" key="10">
    <source>
        <dbReference type="SAM" id="MobiDB-lite"/>
    </source>
</evidence>
<dbReference type="InterPro" id="IPR057530">
    <property type="entry name" value="TIM-barrel_MTC6"/>
</dbReference>
<keyword evidence="5 11" id="KW-0472">Membrane</keyword>
<comment type="similarity">
    <text evidence="8">Belongs to the MTC6 family.</text>
</comment>
<proteinExistence type="inferred from homology"/>
<evidence type="ECO:0000256" key="2">
    <source>
        <dbReference type="ARBA" id="ARBA00022692"/>
    </source>
</evidence>
<keyword evidence="2 11" id="KW-0812">Transmembrane</keyword>
<dbReference type="GO" id="GO:0016020">
    <property type="term" value="C:membrane"/>
    <property type="evidence" value="ECO:0007669"/>
    <property type="project" value="UniProtKB-SubCell"/>
</dbReference>
<sequence>MESWDEAFRTQRDVGLRIPINFVTVGTASLSAACFGHQKYEDAAFQKCFSNLLAAPFKRFVVDVYWDTVRSVWSLCPVQVPTTLGTDVYTVTTATATAMATAQSTASVDRRDIQEASTSFSSSSSSTPLEASSTGTPISSSPDATSSPTIPSFDQINNSTLLQIGSYQCTSSMTLAFLSDIYRSFLDKTATTTEATVTYLTLNVHAAASWQNSSTPAQQPGPDQWPRAGNLISDIVNGNLSDKIYTPQKLQGERSNLNGSWNTVSWENLPASGYYQTALDTSNHLTTQDGWPTEAYVEFRELYRLVAAFGSVDPQMAGYNITGDLETIFAPMTIHDYHQTNFSSTGDVTSGCLFSASIASVTRDTNSSYAFSTVPALNLGATPNTTLPIPSIANLTSCGLSPFLNYTLSNVTADQNPIPYVAFAHSTLWTWEPGMALNTTNSVSSATAGRCAAMQAAEGRWRTVDCTAHHLAACQSPNDPYHWELSATATDYYHTTCPSNTRFSVPHTALENSYLLSAIQSSSHSDVDASAIFLNLNALDVPSCWVVGVNGTCPYVSNTDTNQVRVVLVPTIAAVIIFLLAALTFFDKCAANRKQDRRGARRRNVGGWEYEGVPS</sequence>
<evidence type="ECO:0000256" key="1">
    <source>
        <dbReference type="ARBA" id="ARBA00004479"/>
    </source>
</evidence>
<feature type="domain" description="MTC6 partial TIM-barrel" evidence="12">
    <location>
        <begin position="7"/>
        <end position="412"/>
    </location>
</feature>
<feature type="transmembrane region" description="Helical" evidence="11">
    <location>
        <begin position="567"/>
        <end position="586"/>
    </location>
</feature>
<dbReference type="SUPFAM" id="SSF56436">
    <property type="entry name" value="C-type lectin-like"/>
    <property type="match status" value="1"/>
</dbReference>
<evidence type="ECO:0000259" key="12">
    <source>
        <dbReference type="Pfam" id="PF25506"/>
    </source>
</evidence>
<evidence type="ECO:0000256" key="11">
    <source>
        <dbReference type="SAM" id="Phobius"/>
    </source>
</evidence>
<feature type="compositionally biased region" description="Low complexity" evidence="10">
    <location>
        <begin position="117"/>
        <end position="134"/>
    </location>
</feature>
<accession>A0A6G1KLJ1</accession>
<dbReference type="OrthoDB" id="5573651at2759"/>
<name>A0A6G1KLJ1_9PLEO</name>
<evidence type="ECO:0000256" key="5">
    <source>
        <dbReference type="ARBA" id="ARBA00023136"/>
    </source>
</evidence>
<reference evidence="13" key="1">
    <citation type="journal article" date="2020" name="Stud. Mycol.">
        <title>101 Dothideomycetes genomes: a test case for predicting lifestyles and emergence of pathogens.</title>
        <authorList>
            <person name="Haridas S."/>
            <person name="Albert R."/>
            <person name="Binder M."/>
            <person name="Bloem J."/>
            <person name="Labutti K."/>
            <person name="Salamov A."/>
            <person name="Andreopoulos B."/>
            <person name="Baker S."/>
            <person name="Barry K."/>
            <person name="Bills G."/>
            <person name="Bluhm B."/>
            <person name="Cannon C."/>
            <person name="Castanera R."/>
            <person name="Culley D."/>
            <person name="Daum C."/>
            <person name="Ezra D."/>
            <person name="Gonzalez J."/>
            <person name="Henrissat B."/>
            <person name="Kuo A."/>
            <person name="Liang C."/>
            <person name="Lipzen A."/>
            <person name="Lutzoni F."/>
            <person name="Magnuson J."/>
            <person name="Mondo S."/>
            <person name="Nolan M."/>
            <person name="Ohm R."/>
            <person name="Pangilinan J."/>
            <person name="Park H.-J."/>
            <person name="Ramirez L."/>
            <person name="Alfaro M."/>
            <person name="Sun H."/>
            <person name="Tritt A."/>
            <person name="Yoshinaga Y."/>
            <person name="Zwiers L.-H."/>
            <person name="Turgeon B."/>
            <person name="Goodwin S."/>
            <person name="Spatafora J."/>
            <person name="Crous P."/>
            <person name="Grigoriev I."/>
        </authorList>
    </citation>
    <scope>NUCLEOTIDE SEQUENCE</scope>
    <source>
        <strain evidence="13">CBS 279.74</strain>
    </source>
</reference>
<evidence type="ECO:0000256" key="4">
    <source>
        <dbReference type="ARBA" id="ARBA00022989"/>
    </source>
</evidence>
<comment type="function">
    <text evidence="7">May be involved in telomere capping.</text>
</comment>
<dbReference type="Proteomes" id="UP000799428">
    <property type="component" value="Unassembled WGS sequence"/>
</dbReference>
<dbReference type="InterPro" id="IPR016187">
    <property type="entry name" value="CTDL_fold"/>
</dbReference>
<dbReference type="PANTHER" id="PTHR35518:SF2">
    <property type="entry name" value="MAINTENANCE OF TELOMERE CAPPING PROTEIN 6"/>
    <property type="match status" value="1"/>
</dbReference>
<evidence type="ECO:0000256" key="9">
    <source>
        <dbReference type="ARBA" id="ARBA00039865"/>
    </source>
</evidence>
<evidence type="ECO:0000313" key="13">
    <source>
        <dbReference type="EMBL" id="KAF2713227.1"/>
    </source>
</evidence>
<dbReference type="AlphaFoldDB" id="A0A6G1KLJ1"/>
<keyword evidence="6" id="KW-0325">Glycoprotein</keyword>
<dbReference type="PANTHER" id="PTHR35518">
    <property type="entry name" value="MAINTENANCE OF TELOMOERE CAPPING"/>
    <property type="match status" value="1"/>
</dbReference>
<evidence type="ECO:0000256" key="3">
    <source>
        <dbReference type="ARBA" id="ARBA00022729"/>
    </source>
</evidence>
<gene>
    <name evidence="13" type="ORF">K504DRAFT_133757</name>
</gene>
<keyword evidence="3" id="KW-0732">Signal</keyword>
<feature type="compositionally biased region" description="Polar residues" evidence="10">
    <location>
        <begin position="135"/>
        <end position="152"/>
    </location>
</feature>
<keyword evidence="14" id="KW-1185">Reference proteome</keyword>
<dbReference type="Pfam" id="PF25506">
    <property type="entry name" value="TIM-barrel_MTC6"/>
    <property type="match status" value="1"/>
</dbReference>
<dbReference type="InterPro" id="IPR051008">
    <property type="entry name" value="Telomere_Capping_Maintenance"/>
</dbReference>
<dbReference type="EMBL" id="MU005765">
    <property type="protein sequence ID" value="KAF2713227.1"/>
    <property type="molecule type" value="Genomic_DNA"/>
</dbReference>
<evidence type="ECO:0000313" key="14">
    <source>
        <dbReference type="Proteomes" id="UP000799428"/>
    </source>
</evidence>